<dbReference type="Proteomes" id="UP000245207">
    <property type="component" value="Unassembled WGS sequence"/>
</dbReference>
<dbReference type="GO" id="GO:0006355">
    <property type="term" value="P:regulation of DNA-templated transcription"/>
    <property type="evidence" value="ECO:0007669"/>
    <property type="project" value="InterPro"/>
</dbReference>
<dbReference type="InterPro" id="IPR027728">
    <property type="entry name" value="Topless_fam"/>
</dbReference>
<sequence>MAHAIRKGTDFNIHKRWSREKVVINPSGLRIYPFSQCLFRLEQEYVFYCNMKYFDDQVQAGERDDVERYLCGFTKVEDNRYSMKIFFELRKQKYLEALDRQVYNPLFLWQDFKTKKYGGQTEKRAREQEAELCSCLHVFSRMNVDVLNSFARAQNIDVQDSAARLHHDNQVGRFPSSVLNHQSQHPLAPDTDCPSHLDMMKGHNGQISNYWIKSRIQQLHVDNERQKRDMCDNW</sequence>
<name>A0A2U1NFA3_ARTAN</name>
<dbReference type="PROSITE" id="PS50897">
    <property type="entry name" value="CTLH"/>
    <property type="match status" value="1"/>
</dbReference>
<evidence type="ECO:0000256" key="3">
    <source>
        <dbReference type="SAM" id="MobiDB-lite"/>
    </source>
</evidence>
<feature type="domain" description="CTLH" evidence="4">
    <location>
        <begin position="47"/>
        <end position="105"/>
    </location>
</feature>
<dbReference type="SMART" id="SM00668">
    <property type="entry name" value="CTLH"/>
    <property type="match status" value="1"/>
</dbReference>
<proteinExistence type="predicted"/>
<dbReference type="InterPro" id="IPR054080">
    <property type="entry name" value="TPR1-like_2nd"/>
</dbReference>
<dbReference type="Pfam" id="PF21889">
    <property type="entry name" value="TPR1-like_2nd"/>
    <property type="match status" value="1"/>
</dbReference>
<keyword evidence="6" id="KW-1185">Reference proteome</keyword>
<keyword evidence="1" id="KW-0853">WD repeat</keyword>
<dbReference type="OrthoDB" id="1602884at2759"/>
<evidence type="ECO:0000259" key="4">
    <source>
        <dbReference type="PROSITE" id="PS50897"/>
    </source>
</evidence>
<dbReference type="EMBL" id="PKPP01002944">
    <property type="protein sequence ID" value="PWA72202.1"/>
    <property type="molecule type" value="Genomic_DNA"/>
</dbReference>
<feature type="region of interest" description="Disordered" evidence="3">
    <location>
        <begin position="174"/>
        <end position="195"/>
    </location>
</feature>
<keyword evidence="2" id="KW-0677">Repeat</keyword>
<evidence type="ECO:0000313" key="6">
    <source>
        <dbReference type="Proteomes" id="UP000245207"/>
    </source>
</evidence>
<organism evidence="5 6">
    <name type="scientific">Artemisia annua</name>
    <name type="common">Sweet wormwood</name>
    <dbReference type="NCBI Taxonomy" id="35608"/>
    <lineage>
        <taxon>Eukaryota</taxon>
        <taxon>Viridiplantae</taxon>
        <taxon>Streptophyta</taxon>
        <taxon>Embryophyta</taxon>
        <taxon>Tracheophyta</taxon>
        <taxon>Spermatophyta</taxon>
        <taxon>Magnoliopsida</taxon>
        <taxon>eudicotyledons</taxon>
        <taxon>Gunneridae</taxon>
        <taxon>Pentapetalae</taxon>
        <taxon>asterids</taxon>
        <taxon>campanulids</taxon>
        <taxon>Asterales</taxon>
        <taxon>Asteraceae</taxon>
        <taxon>Asteroideae</taxon>
        <taxon>Anthemideae</taxon>
        <taxon>Artemisiinae</taxon>
        <taxon>Artemisia</taxon>
    </lineage>
</organism>
<evidence type="ECO:0000313" key="5">
    <source>
        <dbReference type="EMBL" id="PWA72202.1"/>
    </source>
</evidence>
<gene>
    <name evidence="5" type="ORF">CTI12_AA273040</name>
</gene>
<dbReference type="AlphaFoldDB" id="A0A2U1NFA3"/>
<dbReference type="InterPro" id="IPR006595">
    <property type="entry name" value="CTLH_C"/>
</dbReference>
<evidence type="ECO:0000256" key="2">
    <source>
        <dbReference type="ARBA" id="ARBA00022737"/>
    </source>
</evidence>
<reference evidence="5 6" key="1">
    <citation type="journal article" date="2018" name="Mol. Plant">
        <title>The genome of Artemisia annua provides insight into the evolution of Asteraceae family and artemisinin biosynthesis.</title>
        <authorList>
            <person name="Shen Q."/>
            <person name="Zhang L."/>
            <person name="Liao Z."/>
            <person name="Wang S."/>
            <person name="Yan T."/>
            <person name="Shi P."/>
            <person name="Liu M."/>
            <person name="Fu X."/>
            <person name="Pan Q."/>
            <person name="Wang Y."/>
            <person name="Lv Z."/>
            <person name="Lu X."/>
            <person name="Zhang F."/>
            <person name="Jiang W."/>
            <person name="Ma Y."/>
            <person name="Chen M."/>
            <person name="Hao X."/>
            <person name="Li L."/>
            <person name="Tang Y."/>
            <person name="Lv G."/>
            <person name="Zhou Y."/>
            <person name="Sun X."/>
            <person name="Brodelius P.E."/>
            <person name="Rose J.K.C."/>
            <person name="Tang K."/>
        </authorList>
    </citation>
    <scope>NUCLEOTIDE SEQUENCE [LARGE SCALE GENOMIC DNA]</scope>
    <source>
        <strain evidence="6">cv. Huhao1</strain>
        <tissue evidence="5">Leaf</tissue>
    </source>
</reference>
<protein>
    <recommendedName>
        <fullName evidence="4">CTLH domain-containing protein</fullName>
    </recommendedName>
</protein>
<dbReference type="PANTHER" id="PTHR44083">
    <property type="entry name" value="TOPLESS-RELATED PROTEIN 1-RELATED"/>
    <property type="match status" value="1"/>
</dbReference>
<accession>A0A2U1NFA3</accession>
<evidence type="ECO:0000256" key="1">
    <source>
        <dbReference type="ARBA" id="ARBA00022574"/>
    </source>
</evidence>
<dbReference type="PANTHER" id="PTHR44083:SF5">
    <property type="entry name" value="PROTEIN TOPLESS-RELATED PROTEIN 2"/>
    <property type="match status" value="1"/>
</dbReference>
<dbReference type="STRING" id="35608.A0A2U1NFA3"/>
<comment type="caution">
    <text evidence="5">The sequence shown here is derived from an EMBL/GenBank/DDBJ whole genome shotgun (WGS) entry which is preliminary data.</text>
</comment>